<dbReference type="InterPro" id="IPR008630">
    <property type="entry name" value="Glyco_trans_34"/>
</dbReference>
<feature type="compositionally biased region" description="Basic residues" evidence="3">
    <location>
        <begin position="103"/>
        <end position="113"/>
    </location>
</feature>
<dbReference type="PANTHER" id="PTHR31306:SF4">
    <property type="entry name" value="ALPHA-1,2-GALACTOSYLTRANSFERASE"/>
    <property type="match status" value="1"/>
</dbReference>
<gene>
    <name evidence="5" type="ORF">FOZ60_000839</name>
</gene>
<dbReference type="AlphaFoldDB" id="A0A7J6PKE4"/>
<feature type="compositionally biased region" description="Basic and acidic residues" evidence="3">
    <location>
        <begin position="19"/>
        <end position="50"/>
    </location>
</feature>
<reference evidence="5 6" key="1">
    <citation type="submission" date="2020-04" db="EMBL/GenBank/DDBJ databases">
        <title>Perkinsus olseni comparative genomics.</title>
        <authorList>
            <person name="Bogema D.R."/>
        </authorList>
    </citation>
    <scope>NUCLEOTIDE SEQUENCE [LARGE SCALE GENOMIC DNA]</scope>
    <source>
        <strain evidence="5">00978-12</strain>
    </source>
</reference>
<proteinExistence type="predicted"/>
<feature type="region of interest" description="Disordered" evidence="3">
    <location>
        <begin position="1"/>
        <end position="198"/>
    </location>
</feature>
<dbReference type="PANTHER" id="PTHR31306">
    <property type="entry name" value="ALPHA-1,6-MANNOSYLTRANSFERASE MNN11-RELATED"/>
    <property type="match status" value="1"/>
</dbReference>
<feature type="transmembrane region" description="Helical" evidence="4">
    <location>
        <begin position="213"/>
        <end position="233"/>
    </location>
</feature>
<name>A0A7J6PKE4_PEROL</name>
<dbReference type="GO" id="GO:0000139">
    <property type="term" value="C:Golgi membrane"/>
    <property type="evidence" value="ECO:0007669"/>
    <property type="project" value="TreeGrafter"/>
</dbReference>
<feature type="compositionally biased region" description="Basic and acidic residues" evidence="3">
    <location>
        <begin position="1"/>
        <end position="10"/>
    </location>
</feature>
<protein>
    <submittedName>
        <fullName evidence="5">Uncharacterized protein</fullName>
    </submittedName>
</protein>
<keyword evidence="4" id="KW-0812">Transmembrane</keyword>
<comment type="caution">
    <text evidence="5">The sequence shown here is derived from an EMBL/GenBank/DDBJ whole genome shotgun (WGS) entry which is preliminary data.</text>
</comment>
<dbReference type="GO" id="GO:0006487">
    <property type="term" value="P:protein N-linked glycosylation"/>
    <property type="evidence" value="ECO:0007669"/>
    <property type="project" value="TreeGrafter"/>
</dbReference>
<evidence type="ECO:0000256" key="1">
    <source>
        <dbReference type="ARBA" id="ARBA00022676"/>
    </source>
</evidence>
<keyword evidence="4" id="KW-1133">Transmembrane helix</keyword>
<evidence type="ECO:0000256" key="4">
    <source>
        <dbReference type="SAM" id="Phobius"/>
    </source>
</evidence>
<dbReference type="Proteomes" id="UP000541610">
    <property type="component" value="Unassembled WGS sequence"/>
</dbReference>
<sequence>MAKSTREASPRPRSSARLRSREPLEMRFEDPPTGEHADRSRSAKPKKSEEEVAETTVLAKSPPPKSATPEATPRKTTVASAKSKPAKTLAKSVNEKDIAKAVSAKKRKNKRETRKSEPAGEIPAPPPPTPVTRKRAKSFGMRKPTGLSPPAESEAADHRPVGSKRSLSVTPFETAPMSKRQKRKSAVPQKKASTVSAARVMKKPEPGMLTRPLPMAAMALTAVGGVLTAWFYLGIKGLSKLLDLESAGVSVRTTAVFGRAFFKLAYRIPSRHPVWSAVSLPLEMLDSGKFDWVLSMDCDCLFINMTVTLEHVLYRQGGLAGPQGPQLDPNMHFLISEDGRGLAGGSWMIRNSDWSRSFLRSVLGPLDEVHPYDRHDLKDQFALLWHVFRPLATTRKVPEPARAEFSDVRVAGWPELQYIPEVRLIPQRLINAYPWALCRPSHHCFQDDEDFIVSFITLSSQSREMAFAMLNKFRAQAMSNYELSAH</sequence>
<dbReference type="GO" id="GO:0016757">
    <property type="term" value="F:glycosyltransferase activity"/>
    <property type="evidence" value="ECO:0007669"/>
    <property type="project" value="UniProtKB-KW"/>
</dbReference>
<organism evidence="5 6">
    <name type="scientific">Perkinsus olseni</name>
    <name type="common">Perkinsus atlanticus</name>
    <dbReference type="NCBI Taxonomy" id="32597"/>
    <lineage>
        <taxon>Eukaryota</taxon>
        <taxon>Sar</taxon>
        <taxon>Alveolata</taxon>
        <taxon>Perkinsozoa</taxon>
        <taxon>Perkinsea</taxon>
        <taxon>Perkinsida</taxon>
        <taxon>Perkinsidae</taxon>
        <taxon>Perkinsus</taxon>
    </lineage>
</organism>
<keyword evidence="4" id="KW-0472">Membrane</keyword>
<dbReference type="OrthoDB" id="407658at2759"/>
<evidence type="ECO:0000256" key="3">
    <source>
        <dbReference type="SAM" id="MobiDB-lite"/>
    </source>
</evidence>
<accession>A0A7J6PKE4</accession>
<evidence type="ECO:0000313" key="5">
    <source>
        <dbReference type="EMBL" id="KAF4696387.1"/>
    </source>
</evidence>
<evidence type="ECO:0000256" key="2">
    <source>
        <dbReference type="ARBA" id="ARBA00022679"/>
    </source>
</evidence>
<evidence type="ECO:0000313" key="6">
    <source>
        <dbReference type="Proteomes" id="UP000541610"/>
    </source>
</evidence>
<keyword evidence="2" id="KW-0808">Transferase</keyword>
<keyword evidence="1" id="KW-0328">Glycosyltransferase</keyword>
<dbReference type="EMBL" id="JABANP010000011">
    <property type="protein sequence ID" value="KAF4696387.1"/>
    <property type="molecule type" value="Genomic_DNA"/>
</dbReference>